<name>A0A1H6RC19_9EURY</name>
<gene>
    <name evidence="2" type="ORF">SAMN05444271_101204</name>
</gene>
<dbReference type="GeneID" id="35002547"/>
<keyword evidence="3" id="KW-1185">Reference proteome</keyword>
<feature type="compositionally biased region" description="Low complexity" evidence="1">
    <location>
        <begin position="158"/>
        <end position="173"/>
    </location>
</feature>
<organism evidence="2 3">
    <name type="scientific">Halohasta litchfieldiae</name>
    <dbReference type="NCBI Taxonomy" id="1073996"/>
    <lineage>
        <taxon>Archaea</taxon>
        <taxon>Methanobacteriati</taxon>
        <taxon>Methanobacteriota</taxon>
        <taxon>Stenosarchaea group</taxon>
        <taxon>Halobacteria</taxon>
        <taxon>Halobacteriales</taxon>
        <taxon>Haloferacaceae</taxon>
        <taxon>Halohasta</taxon>
    </lineage>
</organism>
<protein>
    <submittedName>
        <fullName evidence="2">Uncharacterized protein</fullName>
    </submittedName>
</protein>
<dbReference type="RefSeq" id="WP_089670703.1">
    <property type="nucleotide sequence ID" value="NZ_CP024845.1"/>
</dbReference>
<accession>A0A1H6RC19</accession>
<dbReference type="OrthoDB" id="187751at2157"/>
<reference evidence="2 3" key="1">
    <citation type="submission" date="2016-10" db="EMBL/GenBank/DDBJ databases">
        <authorList>
            <person name="de Groot N.N."/>
        </authorList>
    </citation>
    <scope>NUCLEOTIDE SEQUENCE [LARGE SCALE GENOMIC DNA]</scope>
    <source>
        <strain evidence="2 3">DSM 22187</strain>
    </source>
</reference>
<dbReference type="AlphaFoldDB" id="A0A1H6RC19"/>
<evidence type="ECO:0000313" key="3">
    <source>
        <dbReference type="Proteomes" id="UP000198888"/>
    </source>
</evidence>
<sequence>MLSCRYSTADQSTLNRRRVLELSGVGSTLAVAGCLSQLNGSEPFSGDRGELADDERRVTMAVRVDQQALQQKQIELQRQIQSGNMTQEEARTQLQDQQAQLVDEAFQAVLDEFESLDITIENTLDRGLMLVAGPATDLIDATDTDVIEALAGGELFEQAQQAAQEQQPTTQPTGSENTTDS</sequence>
<feature type="region of interest" description="Disordered" evidence="1">
    <location>
        <begin position="158"/>
        <end position="181"/>
    </location>
</feature>
<dbReference type="KEGG" id="hae:halTADL_1761"/>
<accession>A0A2H4Q2G5</accession>
<evidence type="ECO:0000256" key="1">
    <source>
        <dbReference type="SAM" id="MobiDB-lite"/>
    </source>
</evidence>
<proteinExistence type="predicted"/>
<dbReference type="EMBL" id="FNYR01000001">
    <property type="protein sequence ID" value="SEI49330.1"/>
    <property type="molecule type" value="Genomic_DNA"/>
</dbReference>
<evidence type="ECO:0000313" key="2">
    <source>
        <dbReference type="EMBL" id="SEI49330.1"/>
    </source>
</evidence>
<dbReference type="Proteomes" id="UP000198888">
    <property type="component" value="Unassembled WGS sequence"/>
</dbReference>
<dbReference type="STRING" id="1073996.SAMN05444271_101204"/>
<dbReference type="PROSITE" id="PS51257">
    <property type="entry name" value="PROKAR_LIPOPROTEIN"/>
    <property type="match status" value="1"/>
</dbReference>